<protein>
    <submittedName>
        <fullName evidence="2">EpsG family protein</fullName>
    </submittedName>
</protein>
<feature type="transmembrane region" description="Helical" evidence="1">
    <location>
        <begin position="276"/>
        <end position="296"/>
    </location>
</feature>
<feature type="transmembrane region" description="Helical" evidence="1">
    <location>
        <begin position="205"/>
        <end position="226"/>
    </location>
</feature>
<dbReference type="AlphaFoldDB" id="A0A941DTX3"/>
<name>A0A941DTX3_9BACI</name>
<feature type="transmembrane region" description="Helical" evidence="1">
    <location>
        <begin position="171"/>
        <end position="193"/>
    </location>
</feature>
<feature type="transmembrane region" description="Helical" evidence="1">
    <location>
        <begin position="39"/>
        <end position="58"/>
    </location>
</feature>
<keyword evidence="1" id="KW-0812">Transmembrane</keyword>
<dbReference type="InterPro" id="IPR049458">
    <property type="entry name" value="EpsG-like"/>
</dbReference>
<evidence type="ECO:0000313" key="3">
    <source>
        <dbReference type="Proteomes" id="UP000675284"/>
    </source>
</evidence>
<keyword evidence="1" id="KW-1133">Transmembrane helix</keyword>
<dbReference type="EMBL" id="JAGSOT010000031">
    <property type="protein sequence ID" value="MBR7796655.1"/>
    <property type="molecule type" value="Genomic_DNA"/>
</dbReference>
<accession>A0A941DTX3</accession>
<organism evidence="2 3">
    <name type="scientific">Virgibacillus salarius</name>
    <dbReference type="NCBI Taxonomy" id="447199"/>
    <lineage>
        <taxon>Bacteria</taxon>
        <taxon>Bacillati</taxon>
        <taxon>Bacillota</taxon>
        <taxon>Bacilli</taxon>
        <taxon>Bacillales</taxon>
        <taxon>Bacillaceae</taxon>
        <taxon>Virgibacillus</taxon>
    </lineage>
</organism>
<reference evidence="2" key="1">
    <citation type="submission" date="2021-04" db="EMBL/GenBank/DDBJ databases">
        <title>Isolation and polyphasic classification of algal microorganism.</title>
        <authorList>
            <person name="Wang S."/>
        </authorList>
    </citation>
    <scope>NUCLEOTIDE SEQUENCE</scope>
    <source>
        <strain evidence="2">720a</strain>
    </source>
</reference>
<dbReference type="Pfam" id="PF14897">
    <property type="entry name" value="EpsG"/>
    <property type="match status" value="1"/>
</dbReference>
<sequence length="365" mass="41867">MVLLWFNLILVFSFSFLARYVATPITAPGIVDAIRPNKLLVFASLVSLVVISGLRSNIGDTFFYKYSYELNNFTWDTVIAQKDIGFGLLQMLLKNFISEDPQILIFTTALITNVFIIFVLYHYSRMLELSLYVYITGGLFLVSMNGIRQVLAAAIAFTAIKYVTEGNFIKYALIICLASLFHQSALILLPIYFLVRFKAWSKATLVLITVSLVIVVGFEQFSALLFSALEDTQYGHYKGFEEGGSNILRVAVGAVPLFIAFLGRNKLRQLTPNSDYIVNMSLLGFIFMLISTQNWIFARISIYFELYQLILISWIVKLFREKDQKFIYFGILICYFAYYYYENVISLQILYESDYLVWNTKGGEK</sequence>
<evidence type="ECO:0000313" key="2">
    <source>
        <dbReference type="EMBL" id="MBR7796655.1"/>
    </source>
</evidence>
<evidence type="ECO:0000256" key="1">
    <source>
        <dbReference type="SAM" id="Phobius"/>
    </source>
</evidence>
<comment type="caution">
    <text evidence="2">The sequence shown here is derived from an EMBL/GenBank/DDBJ whole genome shotgun (WGS) entry which is preliminary data.</text>
</comment>
<keyword evidence="1" id="KW-0472">Membrane</keyword>
<keyword evidence="3" id="KW-1185">Reference proteome</keyword>
<dbReference type="RefSeq" id="WP_166530459.1">
    <property type="nucleotide sequence ID" value="NZ_JAGSOT010000031.1"/>
</dbReference>
<proteinExistence type="predicted"/>
<feature type="transmembrane region" description="Helical" evidence="1">
    <location>
        <begin position="103"/>
        <end position="124"/>
    </location>
</feature>
<feature type="transmembrane region" description="Helical" evidence="1">
    <location>
        <begin position="131"/>
        <end position="159"/>
    </location>
</feature>
<feature type="transmembrane region" description="Helical" evidence="1">
    <location>
        <begin position="6"/>
        <end position="27"/>
    </location>
</feature>
<feature type="transmembrane region" description="Helical" evidence="1">
    <location>
        <begin position="326"/>
        <end position="341"/>
    </location>
</feature>
<gene>
    <name evidence="2" type="ORF">KCX74_11460</name>
</gene>
<dbReference type="Proteomes" id="UP000675284">
    <property type="component" value="Unassembled WGS sequence"/>
</dbReference>
<feature type="transmembrane region" description="Helical" evidence="1">
    <location>
        <begin position="246"/>
        <end position="264"/>
    </location>
</feature>
<feature type="transmembrane region" description="Helical" evidence="1">
    <location>
        <begin position="302"/>
        <end position="319"/>
    </location>
</feature>